<dbReference type="OMA" id="GHTISMW"/>
<dbReference type="PANTHER" id="PTHR12975:SF6">
    <property type="entry name" value="TRAFFICKING PROTEIN PARTICLE COMPLEX SUBUNIT 8"/>
    <property type="match status" value="1"/>
</dbReference>
<dbReference type="Pfam" id="PF24545">
    <property type="entry name" value="Ig_TPPC8_1st"/>
    <property type="match status" value="1"/>
</dbReference>
<sequence>MLDPASSYLGKMLLEEITPVVMVLRTPLVEESCIKNGLNFVQMLNPFCVFNNIDVPVRTVSDQPYRLQKFKCRLFYASDIRQPNKEAANEHLKQVVIHASEKDTTDLCSDPPQLENILTVAKTESLPSWFQVFNKELVRTSAFSEHEAFDHPVACLLVVSSKDEQPINKFVDLFNTNQFPSLLNDGAMDPKILKHYLLIHDNQDGSSEKAMNILTEMKSTFGTNDCRLLCINSAQEGLGDQQDGAWLPYETDTSLDQHPGCFLNIDDLNEMKDLMQDLSSKHIIPYMEQKIRVLNQQVSATRKGFRNQIKNLWWRKGKEDTQDAPSGPMYTFSSIESQIRVLGDYAFMLRDYELALSNYRLLSTDYKLDKAWKRYAGVQEMQALTYFMLDQSRKDAEYCMENAFNTYLKLGSSGQRNATRCGLWWTEMLKCRDMYKEAAGVYFRISNEEPSLHAAVMLEQASYCYLLSNPPMLRKYGFHLVLAGNRYQISDQRKHAIRTYRGAVAVYKGNTWNYINDHVHFHIGKWYAFLELFDVAIKHMLEVLECSHQSIVMQELFLRDFLQIVQKMGKTFEVFKLQLPVINMPSLKVIFEDHRTYASPTAVNVSESLWRSLEEDMVPSIPTLRINWLESQPKYAKKYKDSNVCVAGEAIKVEIEFRNPLQISISVSGVSLICQLSSENEAKESAELGDQSVSGVDGHPLASGYQNDLELQKLKNSWELNAGSSSFILSEVDFFLGGRETTVVQLTVTPRVEGILEVVGVRWKFSDSVVGYHNFDSALVKKKIVRGRKARQSSSSNLKFTVIKGLPKLEGCIHRLPKIAYAGELQRLVLELRNESEFPVKNMKMKISQPRILIPGTLEDMNAEFPACLEKQQQSTSSNLLANSVHGSNGLLFSFPELVTIGGGTTFLWPLWLRAGEPGSISLFISVYYEMENLSSGMRYRTLRMHYDLEVLPTLDVSVKISPCPSRLQEFLVRMDIVNRTSSETYKLQQLSSIGHQWKILSLPSDGTICPSQSLVAGQALSCFFKLENCSKSTWDDSVSAHSAILGSDVRLGSQGSEESIFDISSTPVADFHHYERLHQEKSNQGHPSIADFILISQLQETRTGPSDSPRLFSHHACNCSIASTSPVWWLMDGPRALNHDFSLSFCEIKLYLTIHNSSNAVASIRINTVDANPSTSGPLSDAVVAPQSLASFGHQVGWHNVSLTNDTKDSSDAVGSQVGKSSSDGTAPFIWSASSCTLIKLGPMSTTKVPLQICLFSPGTFDLSSYSLHWNLQFSDDEVFVAEKTIQSSSGTSQGHPYYLTVLQSP</sequence>
<keyword evidence="4" id="KW-1185">Reference proteome</keyword>
<feature type="domain" description="TPPC8 second Ig-like" evidence="1">
    <location>
        <begin position="823"/>
        <end position="943"/>
    </location>
</feature>
<dbReference type="GO" id="GO:1990072">
    <property type="term" value="C:TRAPPIII protein complex"/>
    <property type="evidence" value="ECO:0007669"/>
    <property type="project" value="TreeGrafter"/>
</dbReference>
<accession>A0A200PUX3</accession>
<dbReference type="InterPro" id="IPR058541">
    <property type="entry name" value="Ig_TPPC8_1st"/>
</dbReference>
<feature type="domain" description="TPPC8 first Ig-like" evidence="2">
    <location>
        <begin position="607"/>
        <end position="790"/>
    </location>
</feature>
<organism evidence="3 4">
    <name type="scientific">Macleaya cordata</name>
    <name type="common">Five-seeded plume-poppy</name>
    <name type="synonym">Bocconia cordata</name>
    <dbReference type="NCBI Taxonomy" id="56857"/>
    <lineage>
        <taxon>Eukaryota</taxon>
        <taxon>Viridiplantae</taxon>
        <taxon>Streptophyta</taxon>
        <taxon>Embryophyta</taxon>
        <taxon>Tracheophyta</taxon>
        <taxon>Spermatophyta</taxon>
        <taxon>Magnoliopsida</taxon>
        <taxon>Ranunculales</taxon>
        <taxon>Papaveraceae</taxon>
        <taxon>Papaveroideae</taxon>
        <taxon>Macleaya</taxon>
    </lineage>
</organism>
<dbReference type="FunCoup" id="A0A200PUX3">
    <property type="interactions" value="3511"/>
</dbReference>
<dbReference type="Proteomes" id="UP000195402">
    <property type="component" value="Unassembled WGS sequence"/>
</dbReference>
<dbReference type="Pfam" id="PF12739">
    <property type="entry name" value="TRAPPC-Trs85"/>
    <property type="match status" value="1"/>
</dbReference>
<dbReference type="SUPFAM" id="SSF48452">
    <property type="entry name" value="TPR-like"/>
    <property type="match status" value="1"/>
</dbReference>
<proteinExistence type="predicted"/>
<reference evidence="3 4" key="1">
    <citation type="journal article" date="2017" name="Mol. Plant">
        <title>The Genome of Medicinal Plant Macleaya cordata Provides New Insights into Benzylisoquinoline Alkaloids Metabolism.</title>
        <authorList>
            <person name="Liu X."/>
            <person name="Liu Y."/>
            <person name="Huang P."/>
            <person name="Ma Y."/>
            <person name="Qing Z."/>
            <person name="Tang Q."/>
            <person name="Cao H."/>
            <person name="Cheng P."/>
            <person name="Zheng Y."/>
            <person name="Yuan Z."/>
            <person name="Zhou Y."/>
            <person name="Liu J."/>
            <person name="Tang Z."/>
            <person name="Zhuo Y."/>
            <person name="Zhang Y."/>
            <person name="Yu L."/>
            <person name="Huang J."/>
            <person name="Yang P."/>
            <person name="Peng Q."/>
            <person name="Zhang J."/>
            <person name="Jiang W."/>
            <person name="Zhang Z."/>
            <person name="Lin K."/>
            <person name="Ro D.K."/>
            <person name="Chen X."/>
            <person name="Xiong X."/>
            <person name="Shang Y."/>
            <person name="Huang S."/>
            <person name="Zeng J."/>
        </authorList>
    </citation>
    <scope>NUCLEOTIDE SEQUENCE [LARGE SCALE GENOMIC DNA]</scope>
    <source>
        <strain evidence="4">cv. BLH2017</strain>
        <tissue evidence="3">Root</tissue>
    </source>
</reference>
<dbReference type="PANTHER" id="PTHR12975">
    <property type="entry name" value="TRANSPORT PROTEIN TRAPP"/>
    <property type="match status" value="1"/>
</dbReference>
<gene>
    <name evidence="3" type="ORF">BVC80_1467g28</name>
</gene>
<evidence type="ECO:0000259" key="2">
    <source>
        <dbReference type="Pfam" id="PF24545"/>
    </source>
</evidence>
<dbReference type="InParanoid" id="A0A200PUX3"/>
<evidence type="ECO:0000313" key="3">
    <source>
        <dbReference type="EMBL" id="OVA02018.1"/>
    </source>
</evidence>
<dbReference type="InterPro" id="IPR011990">
    <property type="entry name" value="TPR-like_helical_dom_sf"/>
</dbReference>
<dbReference type="OrthoDB" id="437922at2759"/>
<dbReference type="STRING" id="56857.A0A200PUX3"/>
<dbReference type="EMBL" id="MVGT01004025">
    <property type="protein sequence ID" value="OVA02018.1"/>
    <property type="molecule type" value="Genomic_DNA"/>
</dbReference>
<name>A0A200PUX3_MACCD</name>
<dbReference type="Pfam" id="PF24544">
    <property type="entry name" value="Ig_TPPC8_2nd"/>
    <property type="match status" value="1"/>
</dbReference>
<dbReference type="InterPro" id="IPR058538">
    <property type="entry name" value="Ig_TPPC8_2nd"/>
</dbReference>
<evidence type="ECO:0000313" key="4">
    <source>
        <dbReference type="Proteomes" id="UP000195402"/>
    </source>
</evidence>
<evidence type="ECO:0000259" key="1">
    <source>
        <dbReference type="Pfam" id="PF24544"/>
    </source>
</evidence>
<protein>
    <submittedName>
        <fullName evidence="3">TRAPP III complex</fullName>
    </submittedName>
</protein>
<comment type="caution">
    <text evidence="3">The sequence shown here is derived from an EMBL/GenBank/DDBJ whole genome shotgun (WGS) entry which is preliminary data.</text>
</comment>
<dbReference type="InterPro" id="IPR024420">
    <property type="entry name" value="TRAPP_III_complex_Trs85"/>
</dbReference>